<feature type="region of interest" description="Disordered" evidence="1">
    <location>
        <begin position="56"/>
        <end position="217"/>
    </location>
</feature>
<dbReference type="AlphaFoldDB" id="A0A7S1ZU89"/>
<feature type="compositionally biased region" description="Low complexity" evidence="1">
    <location>
        <begin position="98"/>
        <end position="109"/>
    </location>
</feature>
<feature type="compositionally biased region" description="Basic and acidic residues" evidence="1">
    <location>
        <begin position="62"/>
        <end position="73"/>
    </location>
</feature>
<gene>
    <name evidence="2" type="ORF">DBRI1063_LOCUS20490</name>
</gene>
<evidence type="ECO:0000256" key="1">
    <source>
        <dbReference type="SAM" id="MobiDB-lite"/>
    </source>
</evidence>
<accession>A0A7S1ZU89</accession>
<feature type="compositionally biased region" description="Basic residues" evidence="1">
    <location>
        <begin position="200"/>
        <end position="215"/>
    </location>
</feature>
<feature type="compositionally biased region" description="Polar residues" evidence="1">
    <location>
        <begin position="174"/>
        <end position="183"/>
    </location>
</feature>
<organism evidence="2">
    <name type="scientific">Ditylum brightwellii</name>
    <dbReference type="NCBI Taxonomy" id="49249"/>
    <lineage>
        <taxon>Eukaryota</taxon>
        <taxon>Sar</taxon>
        <taxon>Stramenopiles</taxon>
        <taxon>Ochrophyta</taxon>
        <taxon>Bacillariophyta</taxon>
        <taxon>Mediophyceae</taxon>
        <taxon>Lithodesmiophycidae</taxon>
        <taxon>Lithodesmiales</taxon>
        <taxon>Lithodesmiaceae</taxon>
        <taxon>Ditylum</taxon>
    </lineage>
</organism>
<dbReference type="EMBL" id="HBGN01031743">
    <property type="protein sequence ID" value="CAD9348573.1"/>
    <property type="molecule type" value="Transcribed_RNA"/>
</dbReference>
<feature type="compositionally biased region" description="Basic and acidic residues" evidence="1">
    <location>
        <begin position="111"/>
        <end position="132"/>
    </location>
</feature>
<reference evidence="2" key="1">
    <citation type="submission" date="2021-01" db="EMBL/GenBank/DDBJ databases">
        <authorList>
            <person name="Corre E."/>
            <person name="Pelletier E."/>
            <person name="Niang G."/>
            <person name="Scheremetjew M."/>
            <person name="Finn R."/>
            <person name="Kale V."/>
            <person name="Holt S."/>
            <person name="Cochrane G."/>
            <person name="Meng A."/>
            <person name="Brown T."/>
            <person name="Cohen L."/>
        </authorList>
    </citation>
    <scope>NUCLEOTIDE SEQUENCE</scope>
    <source>
        <strain evidence="2">Pop2</strain>
    </source>
</reference>
<protein>
    <submittedName>
        <fullName evidence="2">Uncharacterized protein</fullName>
    </submittedName>
</protein>
<proteinExistence type="predicted"/>
<evidence type="ECO:0000313" key="2">
    <source>
        <dbReference type="EMBL" id="CAD9348573.1"/>
    </source>
</evidence>
<name>A0A7S1ZU89_9STRA</name>
<sequence>MRSLRRSHRVKITSYSVGDPVEVMHGDGVFFKGKIIRQAATSSPTDPLWIVSLRDGRRRNREVHERSLRKLGEEDSATEETTKVRTSRNKKEKKGGNSNTKPSSSTSSSDLDDKPSSNDSHDSLLAKSEKSSSSKKTSGKKRRSTDDVSHLMKTAKKQKVVSFQGKNSKRQRSLRVNTRSSSRNDPETEFAVLPVDLKTSRRGVSKKGGPRPGKKAKNEEVVKVKMLTGTLYLYRGENRRAEFIRFF</sequence>